<evidence type="ECO:0000259" key="1">
    <source>
        <dbReference type="Pfam" id="PF12969"/>
    </source>
</evidence>
<dbReference type="InterPro" id="IPR024618">
    <property type="entry name" value="DUF3857"/>
</dbReference>
<dbReference type="EMBL" id="CP072842">
    <property type="protein sequence ID" value="QTV05954.1"/>
    <property type="molecule type" value="Genomic_DNA"/>
</dbReference>
<dbReference type="Pfam" id="PF12969">
    <property type="entry name" value="DUF3857"/>
    <property type="match status" value="1"/>
</dbReference>
<evidence type="ECO:0000313" key="3">
    <source>
        <dbReference type="Proteomes" id="UP000672011"/>
    </source>
</evidence>
<dbReference type="Gene3D" id="2.60.40.3140">
    <property type="match status" value="1"/>
</dbReference>
<keyword evidence="3" id="KW-1185">Reference proteome</keyword>
<dbReference type="Gene3D" id="2.60.120.1130">
    <property type="match status" value="1"/>
</dbReference>
<gene>
    <name evidence="2" type="ORF">J9309_01000</name>
</gene>
<accession>A0ABX7XDF8</accession>
<organism evidence="2 3">
    <name type="scientific">Faecalibacter bovis</name>
    <dbReference type="NCBI Taxonomy" id="2898187"/>
    <lineage>
        <taxon>Bacteria</taxon>
        <taxon>Pseudomonadati</taxon>
        <taxon>Bacteroidota</taxon>
        <taxon>Flavobacteriia</taxon>
        <taxon>Flavobacteriales</taxon>
        <taxon>Weeksellaceae</taxon>
        <taxon>Faecalibacter</taxon>
    </lineage>
</organism>
<dbReference type="RefSeq" id="WP_230476596.1">
    <property type="nucleotide sequence ID" value="NZ_CP072842.1"/>
</dbReference>
<protein>
    <submittedName>
        <fullName evidence="2">DUF3857 domain-containing protein</fullName>
    </submittedName>
</protein>
<feature type="domain" description="DUF3857" evidence="1">
    <location>
        <begin position="52"/>
        <end position="207"/>
    </location>
</feature>
<proteinExistence type="predicted"/>
<name>A0ABX7XDF8_9FLAO</name>
<dbReference type="Proteomes" id="UP000672011">
    <property type="component" value="Chromosome"/>
</dbReference>
<reference evidence="2 3" key="1">
    <citation type="journal article" date="2021" name="Int. J. Syst. Evol. Microbiol.">
        <title>Faecalibacter bovis sp. nov., isolated from cow faeces.</title>
        <authorList>
            <person name="Li F."/>
            <person name="Zhao W."/>
            <person name="Hong Q."/>
            <person name="Shao Q."/>
            <person name="Song J."/>
            <person name="Yang S."/>
        </authorList>
    </citation>
    <scope>NUCLEOTIDE SEQUENCE [LARGE SCALE GENOMIC DNA]</scope>
    <source>
        <strain evidence="2 3">ZY171143</strain>
    </source>
</reference>
<evidence type="ECO:0000313" key="2">
    <source>
        <dbReference type="EMBL" id="QTV05954.1"/>
    </source>
</evidence>
<sequence>MSSFFSFGQKSLSDFPALTTQQLELKSVSFEQDAQAVILDESGYMNVYLGGYQLTVKRRIKILNENAYHLGNIELEYYAKNNTEKITKISAQTINEVNGSYINSEVQSKDIFDVKNGDDYNVIRFAFPNVKVGSILEYQYTLRSQNIFSADPWFFQHDIPTLYSKYETKVELYGSHTKLILGKRLQSKYKNIDRTAYLFELTNIPSVKELKYVYNPDMVSESIRLQFTKYDTYPEFRKDFEKYNLLNESEFAVKNYAKKIPDGENEFETLNNVIYQFKKDFRWNNYRGIISEKSQRVTLNTNEGNLADLNILLSDILKQKGFKTNLILLTSRIHGKVLTSIPYIDHFDYLVNYVELKNGESFVINAVDIPEHDIRFANLNMYNDKAYLLDESKNGKFVIINQILSENFVDFKYNFRNGSISESRKDVFNGYFFDKNEKDSKKLISRYLNSPINIQGDNQSSEIRFINNRFVVGHNSKVPFSDLDSFYVLENPLLQFISTYDFDEMDRQIPVEFNFPYFFKINVQVEVPDGFEILKSDYFDQTINPNNDLVYSQRQKVNGNMLVISYELYLGKAVFEAKDYPVLKQFYDKVQKEAAKQITLKKK</sequence>
<reference evidence="3" key="2">
    <citation type="submission" date="2021-04" db="EMBL/GenBank/DDBJ databases">
        <title>Taxonomy of Flavobacteriaceae bacterium ZY171143.</title>
        <authorList>
            <person name="Li F."/>
        </authorList>
    </citation>
    <scope>NUCLEOTIDE SEQUENCE [LARGE SCALE GENOMIC DNA]</scope>
    <source>
        <strain evidence="3">ZY171143</strain>
    </source>
</reference>